<reference evidence="13" key="1">
    <citation type="journal article" date="2019" name="Int. J. Syst. Evol. Microbiol.">
        <title>The Global Catalogue of Microorganisms (GCM) 10K type strain sequencing project: providing services to taxonomists for standard genome sequencing and annotation.</title>
        <authorList>
            <consortium name="The Broad Institute Genomics Platform"/>
            <consortium name="The Broad Institute Genome Sequencing Center for Infectious Disease"/>
            <person name="Wu L."/>
            <person name="Ma J."/>
        </authorList>
    </citation>
    <scope>NUCLEOTIDE SEQUENCE [LARGE SCALE GENOMIC DNA]</scope>
    <source>
        <strain evidence="13">ZS-35-S2</strain>
    </source>
</reference>
<dbReference type="PANTHER" id="PTHR24421">
    <property type="entry name" value="NITRATE/NITRITE SENSOR PROTEIN NARX-RELATED"/>
    <property type="match status" value="1"/>
</dbReference>
<evidence type="ECO:0000313" key="13">
    <source>
        <dbReference type="Proteomes" id="UP001596203"/>
    </source>
</evidence>
<proteinExistence type="predicted"/>
<dbReference type="EC" id="2.7.13.3" evidence="2"/>
<evidence type="ECO:0000256" key="3">
    <source>
        <dbReference type="ARBA" id="ARBA00022553"/>
    </source>
</evidence>
<evidence type="ECO:0000259" key="11">
    <source>
        <dbReference type="SMART" id="SM00387"/>
    </source>
</evidence>
<evidence type="ECO:0000256" key="6">
    <source>
        <dbReference type="ARBA" id="ARBA00022777"/>
    </source>
</evidence>
<dbReference type="SMART" id="SM00387">
    <property type="entry name" value="HATPase_c"/>
    <property type="match status" value="1"/>
</dbReference>
<evidence type="ECO:0000256" key="1">
    <source>
        <dbReference type="ARBA" id="ARBA00000085"/>
    </source>
</evidence>
<evidence type="ECO:0000256" key="4">
    <source>
        <dbReference type="ARBA" id="ARBA00022679"/>
    </source>
</evidence>
<feature type="transmembrane region" description="Helical" evidence="10">
    <location>
        <begin position="95"/>
        <end position="113"/>
    </location>
</feature>
<dbReference type="SUPFAM" id="SSF55874">
    <property type="entry name" value="ATPase domain of HSP90 chaperone/DNA topoisomerase II/histidine kinase"/>
    <property type="match status" value="1"/>
</dbReference>
<dbReference type="InterPro" id="IPR011712">
    <property type="entry name" value="Sig_transdc_His_kin_sub3_dim/P"/>
</dbReference>
<keyword evidence="10" id="KW-1133">Transmembrane helix</keyword>
<feature type="transmembrane region" description="Helical" evidence="10">
    <location>
        <begin position="193"/>
        <end position="211"/>
    </location>
</feature>
<dbReference type="InterPro" id="IPR050482">
    <property type="entry name" value="Sensor_HK_TwoCompSys"/>
</dbReference>
<dbReference type="InterPro" id="IPR003594">
    <property type="entry name" value="HATPase_dom"/>
</dbReference>
<feature type="domain" description="Histidine kinase/HSP90-like ATPase" evidence="11">
    <location>
        <begin position="355"/>
        <end position="449"/>
    </location>
</feature>
<gene>
    <name evidence="12" type="ORF">ACFP2T_12320</name>
</gene>
<keyword evidence="13" id="KW-1185">Reference proteome</keyword>
<feature type="region of interest" description="Disordered" evidence="9">
    <location>
        <begin position="156"/>
        <end position="175"/>
    </location>
</feature>
<evidence type="ECO:0000313" key="12">
    <source>
        <dbReference type="EMBL" id="MFC6016988.1"/>
    </source>
</evidence>
<feature type="transmembrane region" description="Helical" evidence="10">
    <location>
        <begin position="71"/>
        <end position="89"/>
    </location>
</feature>
<organism evidence="12 13">
    <name type="scientific">Plantactinospora solaniradicis</name>
    <dbReference type="NCBI Taxonomy" id="1723736"/>
    <lineage>
        <taxon>Bacteria</taxon>
        <taxon>Bacillati</taxon>
        <taxon>Actinomycetota</taxon>
        <taxon>Actinomycetes</taxon>
        <taxon>Micromonosporales</taxon>
        <taxon>Micromonosporaceae</taxon>
        <taxon>Plantactinospora</taxon>
    </lineage>
</organism>
<dbReference type="Gene3D" id="1.20.5.1930">
    <property type="match status" value="1"/>
</dbReference>
<keyword evidence="8" id="KW-0902">Two-component regulatory system</keyword>
<evidence type="ECO:0000256" key="2">
    <source>
        <dbReference type="ARBA" id="ARBA00012438"/>
    </source>
</evidence>
<dbReference type="CDD" id="cd16917">
    <property type="entry name" value="HATPase_UhpB-NarQ-NarX-like"/>
    <property type="match status" value="1"/>
</dbReference>
<evidence type="ECO:0000256" key="7">
    <source>
        <dbReference type="ARBA" id="ARBA00022840"/>
    </source>
</evidence>
<dbReference type="Pfam" id="PF02518">
    <property type="entry name" value="HATPase_c"/>
    <property type="match status" value="1"/>
</dbReference>
<protein>
    <recommendedName>
        <fullName evidence="2">histidine kinase</fullName>
        <ecNumber evidence="2">2.7.13.3</ecNumber>
    </recommendedName>
</protein>
<dbReference type="PANTHER" id="PTHR24421:SF10">
    <property type="entry name" value="NITRATE_NITRITE SENSOR PROTEIN NARQ"/>
    <property type="match status" value="1"/>
</dbReference>
<dbReference type="EMBL" id="JBHSPR010000008">
    <property type="protein sequence ID" value="MFC6016988.1"/>
    <property type="molecule type" value="Genomic_DNA"/>
</dbReference>
<keyword evidence="4" id="KW-0808">Transferase</keyword>
<keyword evidence="7" id="KW-0067">ATP-binding</keyword>
<dbReference type="Proteomes" id="UP001596203">
    <property type="component" value="Unassembled WGS sequence"/>
</dbReference>
<dbReference type="InterPro" id="IPR036890">
    <property type="entry name" value="HATPase_C_sf"/>
</dbReference>
<evidence type="ECO:0000256" key="10">
    <source>
        <dbReference type="SAM" id="Phobius"/>
    </source>
</evidence>
<keyword evidence="10" id="KW-0812">Transmembrane</keyword>
<accession>A0ABW1K9M6</accession>
<keyword evidence="3" id="KW-0597">Phosphoprotein</keyword>
<keyword evidence="10" id="KW-0472">Membrane</keyword>
<feature type="transmembrane region" description="Helical" evidence="10">
    <location>
        <begin position="46"/>
        <end position="64"/>
    </location>
</feature>
<evidence type="ECO:0000256" key="9">
    <source>
        <dbReference type="SAM" id="MobiDB-lite"/>
    </source>
</evidence>
<evidence type="ECO:0000256" key="5">
    <source>
        <dbReference type="ARBA" id="ARBA00022741"/>
    </source>
</evidence>
<name>A0ABW1K9M6_9ACTN</name>
<dbReference type="Gene3D" id="3.30.565.10">
    <property type="entry name" value="Histidine kinase-like ATPase, C-terminal domain"/>
    <property type="match status" value="1"/>
</dbReference>
<evidence type="ECO:0000256" key="8">
    <source>
        <dbReference type="ARBA" id="ARBA00023012"/>
    </source>
</evidence>
<comment type="caution">
    <text evidence="12">The sequence shown here is derived from an EMBL/GenBank/DDBJ whole genome shotgun (WGS) entry which is preliminary data.</text>
</comment>
<dbReference type="Pfam" id="PF07730">
    <property type="entry name" value="HisKA_3"/>
    <property type="match status" value="1"/>
</dbReference>
<sequence length="452" mass="47568">MPSATDLYRRLAPWRGYLLAAALAAAMVALSSPIMAKPGQPRALESWTFAAWWTFTGLIVLGLLVQHRWPVPALVLAGVGAAAHQIVAAANNGTIPFPTLIDLAVPVVLYTVASQSRSRWRSMAALAALAGAEVAVSLGNALVVDDTVRPLVQPQRPRIEATPPESANGIDGMPATKSASGDDAMVAFVQQRIVELALVVLLALALAYALGEAARIRHAHVRTLEERAVDLEREQRHRVALAAAAERARIGRDLHDVIAHSLSVIVAQAQAALAAQHRHPERTTQAVREVITVGRDSLAEMRRLVGAFDPDPDAQDRLGSPIGVAALPTLIERVRAAGVPVRYTHDGVPVDLPAGVDASVYRIVQETLTNTLKHGGAGAHARVHLATDPTYVDLEVSDTGVGPSATPDSGHGNGLRGIAERVGLLGGTITVGPNPDGGFLVRTRLPVPPGTP</sequence>
<keyword evidence="5" id="KW-0547">Nucleotide-binding</keyword>
<comment type="catalytic activity">
    <reaction evidence="1">
        <text>ATP + protein L-histidine = ADP + protein N-phospho-L-histidine.</text>
        <dbReference type="EC" id="2.7.13.3"/>
    </reaction>
</comment>
<dbReference type="GO" id="GO:0016301">
    <property type="term" value="F:kinase activity"/>
    <property type="evidence" value="ECO:0007669"/>
    <property type="project" value="UniProtKB-KW"/>
</dbReference>
<keyword evidence="6 12" id="KW-0418">Kinase</keyword>
<dbReference type="RefSeq" id="WP_377420863.1">
    <property type="nucleotide sequence ID" value="NZ_JBHSPR010000008.1"/>
</dbReference>